<dbReference type="EMBL" id="SJPP01000006">
    <property type="protein sequence ID" value="TWU03068.1"/>
    <property type="molecule type" value="Genomic_DNA"/>
</dbReference>
<protein>
    <submittedName>
        <fullName evidence="2">Uncharacterized protein</fullName>
    </submittedName>
</protein>
<gene>
    <name evidence="2" type="ORF">CA54_61520</name>
</gene>
<comment type="caution">
    <text evidence="2">The sequence shown here is derived from an EMBL/GenBank/DDBJ whole genome shotgun (WGS) entry which is preliminary data.</text>
</comment>
<dbReference type="Proteomes" id="UP000320735">
    <property type="component" value="Unassembled WGS sequence"/>
</dbReference>
<accession>A0A5C6ATZ7</accession>
<evidence type="ECO:0000256" key="1">
    <source>
        <dbReference type="SAM" id="MobiDB-lite"/>
    </source>
</evidence>
<evidence type="ECO:0000313" key="2">
    <source>
        <dbReference type="EMBL" id="TWU03068.1"/>
    </source>
</evidence>
<proteinExistence type="predicted"/>
<sequence length="115" mass="12464">MTQHVAEAGDIATKSPLSLDKRKRKPRGREFRYSGVQVAGARFGSVTAGLWGLRFTSLVSYGLGGGRGLRGGRDIAGVKDVVVPVHSLKSVEKVRVKVELDSEITPMSHRNRFCG</sequence>
<name>A0A5C6ATZ7_9PLAN</name>
<evidence type="ECO:0000313" key="3">
    <source>
        <dbReference type="Proteomes" id="UP000320735"/>
    </source>
</evidence>
<dbReference type="AlphaFoldDB" id="A0A5C6ATZ7"/>
<organism evidence="2 3">
    <name type="scientific">Symmachiella macrocystis</name>
    <dbReference type="NCBI Taxonomy" id="2527985"/>
    <lineage>
        <taxon>Bacteria</taxon>
        <taxon>Pseudomonadati</taxon>
        <taxon>Planctomycetota</taxon>
        <taxon>Planctomycetia</taxon>
        <taxon>Planctomycetales</taxon>
        <taxon>Planctomycetaceae</taxon>
        <taxon>Symmachiella</taxon>
    </lineage>
</organism>
<feature type="region of interest" description="Disordered" evidence="1">
    <location>
        <begin position="1"/>
        <end position="28"/>
    </location>
</feature>
<keyword evidence="3" id="KW-1185">Reference proteome</keyword>
<reference evidence="2 3" key="1">
    <citation type="submission" date="2019-02" db="EMBL/GenBank/DDBJ databases">
        <title>Deep-cultivation of Planctomycetes and their phenomic and genomic characterization uncovers novel biology.</title>
        <authorList>
            <person name="Wiegand S."/>
            <person name="Jogler M."/>
            <person name="Boedeker C."/>
            <person name="Pinto D."/>
            <person name="Vollmers J."/>
            <person name="Rivas-Marin E."/>
            <person name="Kohn T."/>
            <person name="Peeters S.H."/>
            <person name="Heuer A."/>
            <person name="Rast P."/>
            <person name="Oberbeckmann S."/>
            <person name="Bunk B."/>
            <person name="Jeske O."/>
            <person name="Meyerdierks A."/>
            <person name="Storesund J.E."/>
            <person name="Kallscheuer N."/>
            <person name="Luecker S."/>
            <person name="Lage O.M."/>
            <person name="Pohl T."/>
            <person name="Merkel B.J."/>
            <person name="Hornburger P."/>
            <person name="Mueller R.-W."/>
            <person name="Bruemmer F."/>
            <person name="Labrenz M."/>
            <person name="Spormann A.M."/>
            <person name="Op Den Camp H."/>
            <person name="Overmann J."/>
            <person name="Amann R."/>
            <person name="Jetten M.S.M."/>
            <person name="Mascher T."/>
            <person name="Medema M.H."/>
            <person name="Devos D.P."/>
            <person name="Kaster A.-K."/>
            <person name="Ovreas L."/>
            <person name="Rohde M."/>
            <person name="Galperin M.Y."/>
            <person name="Jogler C."/>
        </authorList>
    </citation>
    <scope>NUCLEOTIDE SEQUENCE [LARGE SCALE GENOMIC DNA]</scope>
    <source>
        <strain evidence="2 3">CA54</strain>
    </source>
</reference>